<dbReference type="InterPro" id="IPR001537">
    <property type="entry name" value="SpoU_MeTrfase"/>
</dbReference>
<dbReference type="PANTHER" id="PTHR12029">
    <property type="entry name" value="RNA METHYLTRANSFERASE"/>
    <property type="match status" value="1"/>
</dbReference>
<feature type="compositionally biased region" description="Low complexity" evidence="3">
    <location>
        <begin position="1296"/>
        <end position="1311"/>
    </location>
</feature>
<feature type="region of interest" description="Disordered" evidence="3">
    <location>
        <begin position="1059"/>
        <end position="1085"/>
    </location>
</feature>
<organism evidence="5 6">
    <name type="scientific">Pseudopithomyces chartarum</name>
    <dbReference type="NCBI Taxonomy" id="1892770"/>
    <lineage>
        <taxon>Eukaryota</taxon>
        <taxon>Fungi</taxon>
        <taxon>Dikarya</taxon>
        <taxon>Ascomycota</taxon>
        <taxon>Pezizomycotina</taxon>
        <taxon>Dothideomycetes</taxon>
        <taxon>Pleosporomycetidae</taxon>
        <taxon>Pleosporales</taxon>
        <taxon>Massarineae</taxon>
        <taxon>Didymosphaeriaceae</taxon>
        <taxon>Pseudopithomyces</taxon>
    </lineage>
</organism>
<evidence type="ECO:0000256" key="2">
    <source>
        <dbReference type="ARBA" id="ARBA00022679"/>
    </source>
</evidence>
<dbReference type="GO" id="GO:0016423">
    <property type="term" value="F:tRNA (guanine) methyltransferase activity"/>
    <property type="evidence" value="ECO:0007669"/>
    <property type="project" value="TreeGrafter"/>
</dbReference>
<keyword evidence="2" id="KW-0808">Transferase</keyword>
<gene>
    <name evidence="5" type="ORF">GRF29_28g1522222</name>
</gene>
<dbReference type="InterPro" id="IPR029028">
    <property type="entry name" value="Alpha/beta_knot_MTases"/>
</dbReference>
<feature type="region of interest" description="Disordered" evidence="3">
    <location>
        <begin position="1291"/>
        <end position="1321"/>
    </location>
</feature>
<feature type="region of interest" description="Disordered" evidence="3">
    <location>
        <begin position="1254"/>
        <end position="1273"/>
    </location>
</feature>
<dbReference type="SUPFAM" id="SSF75217">
    <property type="entry name" value="alpha/beta knot"/>
    <property type="match status" value="1"/>
</dbReference>
<reference evidence="5 6" key="1">
    <citation type="submission" date="2021-02" db="EMBL/GenBank/DDBJ databases">
        <title>Genome assembly of Pseudopithomyces chartarum.</title>
        <authorList>
            <person name="Jauregui R."/>
            <person name="Singh J."/>
            <person name="Voisey C."/>
        </authorList>
    </citation>
    <scope>NUCLEOTIDE SEQUENCE [LARGE SCALE GENOMIC DNA]</scope>
    <source>
        <strain evidence="5 6">AGR01</strain>
    </source>
</reference>
<accession>A0AAN6M4F2</accession>
<keyword evidence="1" id="KW-0489">Methyltransferase</keyword>
<protein>
    <recommendedName>
        <fullName evidence="4">tRNA/rRNA methyltransferase SpoU type domain-containing protein</fullName>
    </recommendedName>
</protein>
<dbReference type="Proteomes" id="UP001280581">
    <property type="component" value="Unassembled WGS sequence"/>
</dbReference>
<dbReference type="InterPro" id="IPR045330">
    <property type="entry name" value="TRM3/TARBP1"/>
</dbReference>
<evidence type="ECO:0000256" key="1">
    <source>
        <dbReference type="ARBA" id="ARBA00022603"/>
    </source>
</evidence>
<comment type="caution">
    <text evidence="5">The sequence shown here is derived from an EMBL/GenBank/DDBJ whole genome shotgun (WGS) entry which is preliminary data.</text>
</comment>
<dbReference type="Pfam" id="PF00588">
    <property type="entry name" value="SpoU_methylase"/>
    <property type="match status" value="1"/>
</dbReference>
<proteinExistence type="predicted"/>
<feature type="domain" description="tRNA/rRNA methyltransferase SpoU type" evidence="4">
    <location>
        <begin position="1124"/>
        <end position="1252"/>
    </location>
</feature>
<dbReference type="InterPro" id="IPR029026">
    <property type="entry name" value="tRNA_m1G_MTases_N"/>
</dbReference>
<evidence type="ECO:0000259" key="4">
    <source>
        <dbReference type="Pfam" id="PF00588"/>
    </source>
</evidence>
<dbReference type="GO" id="GO:0003723">
    <property type="term" value="F:RNA binding"/>
    <property type="evidence" value="ECO:0007669"/>
    <property type="project" value="InterPro"/>
</dbReference>
<dbReference type="GO" id="GO:0030488">
    <property type="term" value="P:tRNA methylation"/>
    <property type="evidence" value="ECO:0007669"/>
    <property type="project" value="TreeGrafter"/>
</dbReference>
<evidence type="ECO:0000313" key="5">
    <source>
        <dbReference type="EMBL" id="KAK3213926.1"/>
    </source>
</evidence>
<evidence type="ECO:0000256" key="3">
    <source>
        <dbReference type="SAM" id="MobiDB-lite"/>
    </source>
</evidence>
<evidence type="ECO:0000313" key="6">
    <source>
        <dbReference type="Proteomes" id="UP001280581"/>
    </source>
</evidence>
<dbReference type="PANTHER" id="PTHR12029:SF11">
    <property type="entry name" value="METHYLTRANSFERASE TARBP1-RELATED"/>
    <property type="match status" value="1"/>
</dbReference>
<dbReference type="Gene3D" id="3.40.1280.10">
    <property type="match status" value="1"/>
</dbReference>
<name>A0AAN6M4F2_9PLEO</name>
<dbReference type="EMBL" id="WVTA01000004">
    <property type="protein sequence ID" value="KAK3213926.1"/>
    <property type="molecule type" value="Genomic_DNA"/>
</dbReference>
<sequence>MFVNESHHDVESIIQFSDEATKETAGRHYWSRLEKSLSGSVDYEALRICVRLLPSFSAVNDAQESYSRLQRIVFDHIATTFENEEQLYSLSDLSLGNAQLGRLIFDDISSYISTVTDVNIEDPAQEISYHGVARSQEEHMILLRAYLKFLKCSYWLPANQPHYVTPDLVFVLTGNVGRDVLLDECIQDTLSALLSLLAHPSVVILEVEALPETWKRLDPATKQLTLASGVLSDSFFNCLNRLSSDYFSGSICKTFRTWFQWISYMATNAVESEVLCSPEYWSSLQTGLLLGTTDQRKYCLGIIQQTLPLCQKSFETPGMRLDIGKQGTTVEQYKKYCTLFEIIVLDRYPNQVQACLPELTTLLGPTSLIHPVWVTALLSAALNPKIQDGVRKPVGNWYLGYANNQPGSCVAHTNFLLEGLLPWATQGSLFTSSLVSTRVTTTCSHGEAVVETISRLVVAASKASAAQGKDMVRAVLRCIVETEGKIFAPAVIYLLEGLLKGMNEEPVMQLEGSDLDMLSRISRLPAMPEITAELCRIYCAEISKRGRPFDSAENLLPVPSVLGDSLTRVKSDRKEQFPNQSSSLPTNNNTFDNVPTLGDFLGELDRTQHKIIQNDAFAPACAHITDILNSEDLDLFRPSELIQLLDAFWEEADRQDYPRPVAIRLARLFFHPTIIRVACQQQQNGSDNEGEIQTMLAKVLTSLHRFAEGRTYLLSELAVSLRKAISLEPRAASVLPLENFFVRLVENPPVPKKEFLFEVVAAEKLERFMTRLNSGIPIADRNYEAYYGQREWMGYAAIIDLINRFPETQVHVVKRVMDRLLEPWRTQKAPIPIISKSKNVLQLQIMLVLTESCLSEENAEWYLDSFMHALILEPWPRYRYLLEWTIARIYFHFPNKAHCILDNLEKLDENSPVQVASLMKLALLTAPLLDSEDFALKLTVLLIPFSASPKIHIRHEAHWCFPTIFDLAKGRQWSSITSNPAFVALDKHIRALDKFSAQPTTIRTLKLDAVKDFTLTNIFQGQYLRIETPDMEYVAHDDFLELHSSDAASKLQEQYRVPLGDIPPSRTFNIPSTEDKKEVSSSTTQSSATDVNSTFFQTKSGFDVASLLPSAGPPSAQITRPASVILIASLIDNPTNLGGLSRISESFGLEALYIDDLKKVAHKDFKATSVTSEKHFPIRELKAQSIPAFLIDLKRKGYEVVGIEQTDRSGLLGEESALADTGKDIGTLPEKCVLVLGAERSGISSEVLAVVDRPAPNSGLPLPQGDDASRGWKTNATLAGGAALLGGALLHHHTRPSSPSPSQHSSSTHHSSNGHPLAGLADRSTSNISLTLVDEGTLVNGDQWDRYVLRGDPSAGAVYRVKYTDEGASGTVYRGPLFGGSPSSLTNPGSAPPVGKWSTEDGKLKFKFPETKKRKAKEAREWGDWRPDENEWGSDIGMLDERWLKWRFEDESRYKGEIRFTLRCVDTEDADKRVASQVVMETCYEGHVSVPLWAVKSEEELDEMMVVTFATLDWWRDTVMHELGN</sequence>
<keyword evidence="6" id="KW-1185">Reference proteome</keyword>